<dbReference type="Gene3D" id="2.170.140.10">
    <property type="entry name" value="Chitin binding domain"/>
    <property type="match status" value="3"/>
</dbReference>
<evidence type="ECO:0000256" key="4">
    <source>
        <dbReference type="ARBA" id="ARBA00023163"/>
    </source>
</evidence>
<proteinExistence type="predicted"/>
<feature type="domain" description="Chitin-binding type-2" evidence="9">
    <location>
        <begin position="1210"/>
        <end position="1268"/>
    </location>
</feature>
<dbReference type="Gene3D" id="1.20.920.10">
    <property type="entry name" value="Bromodomain-like"/>
    <property type="match status" value="1"/>
</dbReference>
<evidence type="ECO:0000256" key="3">
    <source>
        <dbReference type="ARBA" id="ARBA00023117"/>
    </source>
</evidence>
<sequence>MGSKKHKKHKSDRWGRYESAQGGQGTDRPQLRLILKVGGASTPDPVDHGESSSGIPHRQGIVHAPYGHEEDSRQSSLFSLPGGSEKEKHKRKKEKKKKKNKDKDKEKKKHKHKDKKRKDKDESGAEGDESLRYEVITVQPSNPSQGGPLSPRPILKISTSSLDSTTGSSLSTPLAARVQHTSPGAAPLRTSLRPRQERPALQKLLELLLPNLEQKDPRQFFAWPVTDSIAPNYSSIITKPMDFSTMKQKIEDNQYKTLQEFTDDFVLMCNNAMTYNQPDTVYYKAAKRLLHTGLRTLTVDKVRPYVPTISNYGELTVTHLGFEPLEESFRAFAIRQEQSAEGMEPVDHEMETGFSSGGETAVETARDSFLKNESPNKNHFDGLPDDMTPDEILEQANEAAQIAASKLSYQHPNAKMGFLRQRKDGTTSLAILTPCNPGAQPGTTEVPVTLGALTGKVQPGPGTGQLMGFREDRRNQVKPVKPLYYGPFGSYAPSYDSTFSNLTKEESDLVLSTYGEETGVPYAESILDFVRDCDYALHIADDLLNLMTHGEHSTVAKILEEKRRIHQQQILQRLEQEQLQQQQQQLLQSQQANDDAFNFNALRSLGDLGIDVSFLDSFEAQLKAEQRAREASQNCLDETGSFISTLERTQRERLSKTPPPHLSNIMPPSEFELQLVGKITEGIAYVAKQSTPSAVASVEGVRRAMGVSLDPFPMALANTVPRPPVTSEPDQRDIETLLQTETVIAAARSRQVPILSKGLRLYGDSRGAGDIEIGPDPTFVCPPNTTVAPHPERCELYYTCYPGYPVTLWQCYSDLFDLKYSGCNFPMEVDCGTRKRPAASAQTTTPPTTTPPCNTVPSNQPTFHCPTPDGFFAIPNTCTGDYYVCVSGSPYVSTCPNGTVFDPATRICTSPANASCTTPVFTCPTPDGFFPIPGACNSSYYVCVGNVPYVQTCPGTTIFDPITRKCVPAANATCTAATSTTVMPAATTPTTSPTTTRPTTTTTTSTTTTPTTKTTPSTTTTPTTTTSTTTTPVTTTRTTTTPTTTTPTTTTPTTTTPTTTTPTTTTPTTTTPTTTTPTTTTPTTTTPTTTTPTTTTPTTTTPTTTTPTTTTPTTTTPTTTTPTTTTPTTTTPTTTTPTTTTPTTTTPTTTTPTTTTPTSTTPTTTTPTTTTPTTTTPTTTTPTTTTPTTTTSTTTKPTTTSTTIRTTVGPFTCPTSHGYFPVPGVSCSTQYYMCSNYYAYLMDCAAPTVYNPALQTCDWSYNVAGCQTMRMAFKSWKRDI</sequence>
<dbReference type="PRINTS" id="PR00503">
    <property type="entry name" value="BROMODOMAIN"/>
</dbReference>
<dbReference type="InterPro" id="IPR021900">
    <property type="entry name" value="DUF3512"/>
</dbReference>
<accession>A0AAD5L426</accession>
<feature type="compositionally biased region" description="Basic residues" evidence="7">
    <location>
        <begin position="88"/>
        <end position="118"/>
    </location>
</feature>
<feature type="region of interest" description="Disordered" evidence="7">
    <location>
        <begin position="1"/>
        <end position="189"/>
    </location>
</feature>
<feature type="region of interest" description="Disordered" evidence="7">
    <location>
        <begin position="984"/>
        <end position="1203"/>
    </location>
</feature>
<protein>
    <submittedName>
        <fullName evidence="10">Uncharacterized protein</fullName>
    </submittedName>
</protein>
<dbReference type="PANTHER" id="PTHR22881">
    <property type="entry name" value="BROMODOMAIN CONTAINING PROTEIN"/>
    <property type="match status" value="1"/>
</dbReference>
<dbReference type="Pfam" id="PF12024">
    <property type="entry name" value="DUF3512"/>
    <property type="match status" value="1"/>
</dbReference>
<evidence type="ECO:0000313" key="10">
    <source>
        <dbReference type="EMBL" id="KAI9564607.1"/>
    </source>
</evidence>
<comment type="caution">
    <text evidence="10">The sequence shown here is derived from an EMBL/GenBank/DDBJ whole genome shotgun (WGS) entry which is preliminary data.</text>
</comment>
<dbReference type="PANTHER" id="PTHR22881:SF27">
    <property type="entry name" value="BROMODOMAIN CONTAINING 7_9"/>
    <property type="match status" value="1"/>
</dbReference>
<evidence type="ECO:0000256" key="5">
    <source>
        <dbReference type="ARBA" id="ARBA00023242"/>
    </source>
</evidence>
<dbReference type="GO" id="GO:0005576">
    <property type="term" value="C:extracellular region"/>
    <property type="evidence" value="ECO:0007669"/>
    <property type="project" value="InterPro"/>
</dbReference>
<feature type="domain" description="Bromo" evidence="8">
    <location>
        <begin position="213"/>
        <end position="283"/>
    </location>
</feature>
<dbReference type="SMART" id="SM00494">
    <property type="entry name" value="ChtBD2"/>
    <property type="match status" value="4"/>
</dbReference>
<keyword evidence="11" id="KW-1185">Reference proteome</keyword>
<keyword evidence="4" id="KW-0804">Transcription</keyword>
<comment type="subcellular location">
    <subcellularLocation>
        <location evidence="1">Nucleus</location>
    </subcellularLocation>
</comment>
<evidence type="ECO:0000259" key="9">
    <source>
        <dbReference type="PROSITE" id="PS50940"/>
    </source>
</evidence>
<dbReference type="Pfam" id="PF01607">
    <property type="entry name" value="CBM_14"/>
    <property type="match status" value="3"/>
</dbReference>
<dbReference type="PROSITE" id="PS50940">
    <property type="entry name" value="CHIT_BIND_II"/>
    <property type="match status" value="4"/>
</dbReference>
<gene>
    <name evidence="10" type="ORF">GHT06_008348</name>
</gene>
<dbReference type="AlphaFoldDB" id="A0AAD5L426"/>
<reference evidence="10 11" key="1">
    <citation type="submission" date="2022-05" db="EMBL/GenBank/DDBJ databases">
        <title>A multi-omics perspective on studying reproductive biology in Daphnia sinensis.</title>
        <authorList>
            <person name="Jia J."/>
        </authorList>
    </citation>
    <scope>NUCLEOTIDE SEQUENCE [LARGE SCALE GENOMIC DNA]</scope>
    <source>
        <strain evidence="10 11">WSL</strain>
    </source>
</reference>
<feature type="compositionally biased region" description="Polar residues" evidence="7">
    <location>
        <begin position="138"/>
        <end position="147"/>
    </location>
</feature>
<feature type="domain" description="Chitin-binding type-2" evidence="9">
    <location>
        <begin position="862"/>
        <end position="918"/>
    </location>
</feature>
<evidence type="ECO:0000256" key="1">
    <source>
        <dbReference type="ARBA" id="ARBA00004123"/>
    </source>
</evidence>
<feature type="domain" description="Chitin-binding type-2" evidence="9">
    <location>
        <begin position="778"/>
        <end position="833"/>
    </location>
</feature>
<keyword evidence="5" id="KW-0539">Nucleus</keyword>
<dbReference type="SUPFAM" id="SSF57625">
    <property type="entry name" value="Invertebrate chitin-binding proteins"/>
    <property type="match status" value="4"/>
</dbReference>
<evidence type="ECO:0000259" key="8">
    <source>
        <dbReference type="PROSITE" id="PS50014"/>
    </source>
</evidence>
<keyword evidence="2" id="KW-0805">Transcription regulation</keyword>
<organism evidence="10 11">
    <name type="scientific">Daphnia sinensis</name>
    <dbReference type="NCBI Taxonomy" id="1820382"/>
    <lineage>
        <taxon>Eukaryota</taxon>
        <taxon>Metazoa</taxon>
        <taxon>Ecdysozoa</taxon>
        <taxon>Arthropoda</taxon>
        <taxon>Crustacea</taxon>
        <taxon>Branchiopoda</taxon>
        <taxon>Diplostraca</taxon>
        <taxon>Cladocera</taxon>
        <taxon>Anomopoda</taxon>
        <taxon>Daphniidae</taxon>
        <taxon>Daphnia</taxon>
        <taxon>Daphnia similis group</taxon>
    </lineage>
</organism>
<feature type="domain" description="Chitin-binding type-2" evidence="9">
    <location>
        <begin position="920"/>
        <end position="976"/>
    </location>
</feature>
<dbReference type="InterPro" id="IPR002557">
    <property type="entry name" value="Chitin-bd_dom"/>
</dbReference>
<dbReference type="GO" id="GO:0006357">
    <property type="term" value="P:regulation of transcription by RNA polymerase II"/>
    <property type="evidence" value="ECO:0007669"/>
    <property type="project" value="TreeGrafter"/>
</dbReference>
<feature type="compositionally biased region" description="Low complexity" evidence="7">
    <location>
        <begin position="158"/>
        <end position="172"/>
    </location>
</feature>
<dbReference type="PROSITE" id="PS50014">
    <property type="entry name" value="BROMODOMAIN_2"/>
    <property type="match status" value="1"/>
</dbReference>
<evidence type="ECO:0000256" key="6">
    <source>
        <dbReference type="PROSITE-ProRule" id="PRU00035"/>
    </source>
</evidence>
<feature type="compositionally biased region" description="Basic residues" evidence="7">
    <location>
        <begin position="1"/>
        <end position="11"/>
    </location>
</feature>
<keyword evidence="3 6" id="KW-0103">Bromodomain</keyword>
<dbReference type="GO" id="GO:0008061">
    <property type="term" value="F:chitin binding"/>
    <property type="evidence" value="ECO:0007669"/>
    <property type="project" value="InterPro"/>
</dbReference>
<dbReference type="InterPro" id="IPR001487">
    <property type="entry name" value="Bromodomain"/>
</dbReference>
<evidence type="ECO:0000313" key="11">
    <source>
        <dbReference type="Proteomes" id="UP000820818"/>
    </source>
</evidence>
<evidence type="ECO:0000256" key="2">
    <source>
        <dbReference type="ARBA" id="ARBA00023015"/>
    </source>
</evidence>
<dbReference type="Proteomes" id="UP000820818">
    <property type="component" value="Linkage Group LG1"/>
</dbReference>
<dbReference type="SUPFAM" id="SSF47370">
    <property type="entry name" value="Bromodomain"/>
    <property type="match status" value="1"/>
</dbReference>
<dbReference type="InterPro" id="IPR036427">
    <property type="entry name" value="Bromodomain-like_sf"/>
</dbReference>
<dbReference type="InterPro" id="IPR036508">
    <property type="entry name" value="Chitin-bd_dom_sf"/>
</dbReference>
<name>A0AAD5L426_9CRUS</name>
<dbReference type="SMART" id="SM00297">
    <property type="entry name" value="BROMO"/>
    <property type="match status" value="1"/>
</dbReference>
<dbReference type="EMBL" id="WJBH02000001">
    <property type="protein sequence ID" value="KAI9564607.1"/>
    <property type="molecule type" value="Genomic_DNA"/>
</dbReference>
<dbReference type="Pfam" id="PF00439">
    <property type="entry name" value="Bromodomain"/>
    <property type="match status" value="1"/>
</dbReference>
<dbReference type="GO" id="GO:0005634">
    <property type="term" value="C:nucleus"/>
    <property type="evidence" value="ECO:0007669"/>
    <property type="project" value="UniProtKB-SubCell"/>
</dbReference>
<feature type="region of interest" description="Disordered" evidence="7">
    <location>
        <begin position="646"/>
        <end position="667"/>
    </location>
</feature>
<evidence type="ECO:0000256" key="7">
    <source>
        <dbReference type="SAM" id="MobiDB-lite"/>
    </source>
</evidence>
<dbReference type="InterPro" id="IPR051831">
    <property type="entry name" value="Bromodomain_contain_prot"/>
</dbReference>